<organism evidence="1 2">
    <name type="scientific">Pisolithus microcarpus 441</name>
    <dbReference type="NCBI Taxonomy" id="765257"/>
    <lineage>
        <taxon>Eukaryota</taxon>
        <taxon>Fungi</taxon>
        <taxon>Dikarya</taxon>
        <taxon>Basidiomycota</taxon>
        <taxon>Agaricomycotina</taxon>
        <taxon>Agaricomycetes</taxon>
        <taxon>Agaricomycetidae</taxon>
        <taxon>Boletales</taxon>
        <taxon>Sclerodermatineae</taxon>
        <taxon>Pisolithaceae</taxon>
        <taxon>Pisolithus</taxon>
    </lineage>
</organism>
<name>A0A0C9XZ81_9AGAM</name>
<protein>
    <submittedName>
        <fullName evidence="1">Uncharacterized protein</fullName>
    </submittedName>
</protein>
<dbReference type="Proteomes" id="UP000054018">
    <property type="component" value="Unassembled WGS sequence"/>
</dbReference>
<dbReference type="HOGENOM" id="CLU_2278550_0_0_1"/>
<dbReference type="AlphaFoldDB" id="A0A0C9XZ81"/>
<accession>A0A0C9XZ81</accession>
<sequence>MARWLLAAVAKGKSSGSSFVQMKPQSQCWTCVPLLCLVSDIASMGECLEEALYLRRRVSCESVLGSTKACSPTTDSVVMVPCSLAEYPGGRLIQKKREWVLT</sequence>
<proteinExistence type="predicted"/>
<keyword evidence="2" id="KW-1185">Reference proteome</keyword>
<evidence type="ECO:0000313" key="1">
    <source>
        <dbReference type="EMBL" id="KIK17845.1"/>
    </source>
</evidence>
<gene>
    <name evidence="1" type="ORF">PISMIDRAFT_212142</name>
</gene>
<reference evidence="1 2" key="1">
    <citation type="submission" date="2014-04" db="EMBL/GenBank/DDBJ databases">
        <authorList>
            <consortium name="DOE Joint Genome Institute"/>
            <person name="Kuo A."/>
            <person name="Kohler A."/>
            <person name="Costa M.D."/>
            <person name="Nagy L.G."/>
            <person name="Floudas D."/>
            <person name="Copeland A."/>
            <person name="Barry K.W."/>
            <person name="Cichocki N."/>
            <person name="Veneault-Fourrey C."/>
            <person name="LaButti K."/>
            <person name="Lindquist E.A."/>
            <person name="Lipzen A."/>
            <person name="Lundell T."/>
            <person name="Morin E."/>
            <person name="Murat C."/>
            <person name="Sun H."/>
            <person name="Tunlid A."/>
            <person name="Henrissat B."/>
            <person name="Grigoriev I.V."/>
            <person name="Hibbett D.S."/>
            <person name="Martin F."/>
            <person name="Nordberg H.P."/>
            <person name="Cantor M.N."/>
            <person name="Hua S.X."/>
        </authorList>
    </citation>
    <scope>NUCLEOTIDE SEQUENCE [LARGE SCALE GENOMIC DNA]</scope>
    <source>
        <strain evidence="1 2">441</strain>
    </source>
</reference>
<reference evidence="2" key="2">
    <citation type="submission" date="2015-01" db="EMBL/GenBank/DDBJ databases">
        <title>Evolutionary Origins and Diversification of the Mycorrhizal Mutualists.</title>
        <authorList>
            <consortium name="DOE Joint Genome Institute"/>
            <consortium name="Mycorrhizal Genomics Consortium"/>
            <person name="Kohler A."/>
            <person name="Kuo A."/>
            <person name="Nagy L.G."/>
            <person name="Floudas D."/>
            <person name="Copeland A."/>
            <person name="Barry K.W."/>
            <person name="Cichocki N."/>
            <person name="Veneault-Fourrey C."/>
            <person name="LaButti K."/>
            <person name="Lindquist E.A."/>
            <person name="Lipzen A."/>
            <person name="Lundell T."/>
            <person name="Morin E."/>
            <person name="Murat C."/>
            <person name="Riley R."/>
            <person name="Ohm R."/>
            <person name="Sun H."/>
            <person name="Tunlid A."/>
            <person name="Henrissat B."/>
            <person name="Grigoriev I.V."/>
            <person name="Hibbett D.S."/>
            <person name="Martin F."/>
        </authorList>
    </citation>
    <scope>NUCLEOTIDE SEQUENCE [LARGE SCALE GENOMIC DNA]</scope>
    <source>
        <strain evidence="2">441</strain>
    </source>
</reference>
<evidence type="ECO:0000313" key="2">
    <source>
        <dbReference type="Proteomes" id="UP000054018"/>
    </source>
</evidence>
<dbReference type="EMBL" id="KN833818">
    <property type="protein sequence ID" value="KIK17845.1"/>
    <property type="molecule type" value="Genomic_DNA"/>
</dbReference>